<comment type="similarity">
    <text evidence="1">Belongs to the flagella basal body rod proteins family.</text>
</comment>
<dbReference type="AlphaFoldDB" id="A0A9Q9IE10"/>
<dbReference type="InterPro" id="IPR010930">
    <property type="entry name" value="Flg_bb/hook_C_dom"/>
</dbReference>
<protein>
    <submittedName>
        <fullName evidence="3">Flagellar basal-body rod protein FlgC</fullName>
    </submittedName>
</protein>
<accession>A0A9Q9IE10</accession>
<dbReference type="RefSeq" id="WP_033365214.1">
    <property type="nucleotide sequence ID" value="NZ_CP073767.1"/>
</dbReference>
<evidence type="ECO:0000313" key="3">
    <source>
        <dbReference type="EMBL" id="UWZ53631.1"/>
    </source>
</evidence>
<keyword evidence="4" id="KW-1185">Reference proteome</keyword>
<keyword evidence="3" id="KW-0282">Flagellum</keyword>
<proteinExistence type="inferred from homology"/>
<evidence type="ECO:0000313" key="4">
    <source>
        <dbReference type="Proteomes" id="UP001058003"/>
    </source>
</evidence>
<keyword evidence="3" id="KW-0969">Cilium</keyword>
<dbReference type="OrthoDB" id="9794148at2"/>
<gene>
    <name evidence="3" type="ORF">Daura_45135</name>
</gene>
<dbReference type="EMBL" id="CP073767">
    <property type="protein sequence ID" value="UWZ53631.1"/>
    <property type="molecule type" value="Genomic_DNA"/>
</dbReference>
<sequence>MTIFGAIGIAGTGATVYRKWLDAIADNVANMNDAVPTSGQVFRARYVQARAVDYGTGEGGVVVAGTALGDAKGRLVYEPENPLADREGYVKYPDIDLGSQMTQMIMAQRGYQANLTVVDRAKDAYQAAIQIGKG</sequence>
<evidence type="ECO:0000259" key="2">
    <source>
        <dbReference type="Pfam" id="PF06429"/>
    </source>
</evidence>
<dbReference type="KEGG" id="daur:Daura_45135"/>
<keyword evidence="3" id="KW-0966">Cell projection</keyword>
<evidence type="ECO:0000256" key="1">
    <source>
        <dbReference type="ARBA" id="ARBA00009677"/>
    </source>
</evidence>
<dbReference type="Proteomes" id="UP001058003">
    <property type="component" value="Chromosome"/>
</dbReference>
<reference evidence="3" key="1">
    <citation type="submission" date="2021-04" db="EMBL/GenBank/DDBJ databases">
        <title>Dactylosporangium aurantiacum NRRL B-8018 full assembly.</title>
        <authorList>
            <person name="Hartkoorn R.C."/>
            <person name="Beaudoing E."/>
            <person name="Hot D."/>
        </authorList>
    </citation>
    <scope>NUCLEOTIDE SEQUENCE</scope>
    <source>
        <strain evidence="3">NRRL B-8018</strain>
    </source>
</reference>
<dbReference type="Pfam" id="PF06429">
    <property type="entry name" value="Flg_bbr_C"/>
    <property type="match status" value="1"/>
</dbReference>
<organism evidence="3 4">
    <name type="scientific">Dactylosporangium aurantiacum</name>
    <dbReference type="NCBI Taxonomy" id="35754"/>
    <lineage>
        <taxon>Bacteria</taxon>
        <taxon>Bacillati</taxon>
        <taxon>Actinomycetota</taxon>
        <taxon>Actinomycetes</taxon>
        <taxon>Micromonosporales</taxon>
        <taxon>Micromonosporaceae</taxon>
        <taxon>Dactylosporangium</taxon>
    </lineage>
</organism>
<name>A0A9Q9IE10_9ACTN</name>
<feature type="domain" description="Flagellar basal-body/hook protein C-terminal" evidence="2">
    <location>
        <begin position="87"/>
        <end position="131"/>
    </location>
</feature>